<evidence type="ECO:0000256" key="16">
    <source>
        <dbReference type="SAM" id="MobiDB-lite"/>
    </source>
</evidence>
<evidence type="ECO:0000256" key="2">
    <source>
        <dbReference type="ARBA" id="ARBA00004651"/>
    </source>
</evidence>
<dbReference type="Pfam" id="PF00072">
    <property type="entry name" value="Response_reg"/>
    <property type="match status" value="1"/>
</dbReference>
<keyword evidence="5 14" id="KW-0597">Phosphoprotein</keyword>
<keyword evidence="10" id="KW-0067">ATP-binding</keyword>
<evidence type="ECO:0000256" key="1">
    <source>
        <dbReference type="ARBA" id="ARBA00000085"/>
    </source>
</evidence>
<comment type="subcellular location">
    <subcellularLocation>
        <location evidence="2">Cell membrane</location>
        <topology evidence="2">Multi-pass membrane protein</topology>
    </subcellularLocation>
</comment>
<organism evidence="23 24">
    <name type="scientific">Propionivibrio dicarboxylicus</name>
    <dbReference type="NCBI Taxonomy" id="83767"/>
    <lineage>
        <taxon>Bacteria</taxon>
        <taxon>Pseudomonadati</taxon>
        <taxon>Pseudomonadota</taxon>
        <taxon>Betaproteobacteria</taxon>
        <taxon>Rhodocyclales</taxon>
        <taxon>Rhodocyclaceae</taxon>
        <taxon>Propionivibrio</taxon>
    </lineage>
</organism>
<dbReference type="InterPro" id="IPR000014">
    <property type="entry name" value="PAS"/>
</dbReference>
<evidence type="ECO:0000256" key="8">
    <source>
        <dbReference type="ARBA" id="ARBA00022741"/>
    </source>
</evidence>
<dbReference type="PANTHER" id="PTHR45339:SF1">
    <property type="entry name" value="HYBRID SIGNAL TRANSDUCTION HISTIDINE KINASE J"/>
    <property type="match status" value="1"/>
</dbReference>
<dbReference type="PANTHER" id="PTHR45339">
    <property type="entry name" value="HYBRID SIGNAL TRANSDUCTION HISTIDINE KINASE J"/>
    <property type="match status" value="1"/>
</dbReference>
<keyword evidence="7 17" id="KW-0812">Transmembrane</keyword>
<dbReference type="Proteomes" id="UP000198607">
    <property type="component" value="Unassembled WGS sequence"/>
</dbReference>
<evidence type="ECO:0000259" key="22">
    <source>
        <dbReference type="PROSITE" id="PS50885"/>
    </source>
</evidence>
<evidence type="ECO:0000256" key="10">
    <source>
        <dbReference type="ARBA" id="ARBA00022840"/>
    </source>
</evidence>
<protein>
    <recommendedName>
        <fullName evidence="3">histidine kinase</fullName>
        <ecNumber evidence="3">2.7.13.3</ecNumber>
    </recommendedName>
</protein>
<dbReference type="InterPro" id="IPR036890">
    <property type="entry name" value="HATPase_C_sf"/>
</dbReference>
<dbReference type="Pfam" id="PF13426">
    <property type="entry name" value="PAS_9"/>
    <property type="match status" value="1"/>
</dbReference>
<dbReference type="InterPro" id="IPR029151">
    <property type="entry name" value="Sensor-like_sf"/>
</dbReference>
<feature type="compositionally biased region" description="Low complexity" evidence="16">
    <location>
        <begin position="805"/>
        <end position="818"/>
    </location>
</feature>
<feature type="domain" description="Histidine kinase" evidence="18">
    <location>
        <begin position="577"/>
        <end position="799"/>
    </location>
</feature>
<evidence type="ECO:0000256" key="11">
    <source>
        <dbReference type="ARBA" id="ARBA00022989"/>
    </source>
</evidence>
<evidence type="ECO:0000256" key="12">
    <source>
        <dbReference type="ARBA" id="ARBA00023012"/>
    </source>
</evidence>
<dbReference type="PRINTS" id="PR00344">
    <property type="entry name" value="BCTRLSENSOR"/>
</dbReference>
<evidence type="ECO:0000256" key="7">
    <source>
        <dbReference type="ARBA" id="ARBA00022692"/>
    </source>
</evidence>
<dbReference type="EC" id="2.7.13.3" evidence="3"/>
<comment type="catalytic activity">
    <reaction evidence="1">
        <text>ATP + protein L-histidine = ADP + protein N-phospho-L-histidine.</text>
        <dbReference type="EC" id="2.7.13.3"/>
    </reaction>
</comment>
<dbReference type="InterPro" id="IPR003594">
    <property type="entry name" value="HATPase_dom"/>
</dbReference>
<dbReference type="FunFam" id="3.30.565.10:FF:000078">
    <property type="entry name" value="Two-component sensor histidine kinase"/>
    <property type="match status" value="1"/>
</dbReference>
<keyword evidence="24" id="KW-1185">Reference proteome</keyword>
<dbReference type="STRING" id="83767.SAMN05660652_01938"/>
<evidence type="ECO:0000256" key="3">
    <source>
        <dbReference type="ARBA" id="ARBA00012438"/>
    </source>
</evidence>
<evidence type="ECO:0000259" key="21">
    <source>
        <dbReference type="PROSITE" id="PS50113"/>
    </source>
</evidence>
<dbReference type="RefSeq" id="WP_091937044.1">
    <property type="nucleotide sequence ID" value="NZ_FNCY01000007.1"/>
</dbReference>
<dbReference type="AlphaFoldDB" id="A0A1G8DTA5"/>
<dbReference type="PROSITE" id="PS50109">
    <property type="entry name" value="HIS_KIN"/>
    <property type="match status" value="1"/>
</dbReference>
<dbReference type="SMART" id="SM00387">
    <property type="entry name" value="HATPase_c"/>
    <property type="match status" value="1"/>
</dbReference>
<evidence type="ECO:0000256" key="4">
    <source>
        <dbReference type="ARBA" id="ARBA00022475"/>
    </source>
</evidence>
<dbReference type="GO" id="GO:0005886">
    <property type="term" value="C:plasma membrane"/>
    <property type="evidence" value="ECO:0007669"/>
    <property type="project" value="UniProtKB-SubCell"/>
</dbReference>
<dbReference type="GO" id="GO:0005524">
    <property type="term" value="F:ATP binding"/>
    <property type="evidence" value="ECO:0007669"/>
    <property type="project" value="UniProtKB-KW"/>
</dbReference>
<evidence type="ECO:0000259" key="19">
    <source>
        <dbReference type="PROSITE" id="PS50110"/>
    </source>
</evidence>
<evidence type="ECO:0000256" key="15">
    <source>
        <dbReference type="SAM" id="Coils"/>
    </source>
</evidence>
<dbReference type="CDD" id="cd06225">
    <property type="entry name" value="HAMP"/>
    <property type="match status" value="1"/>
</dbReference>
<evidence type="ECO:0000256" key="5">
    <source>
        <dbReference type="ARBA" id="ARBA00022553"/>
    </source>
</evidence>
<dbReference type="SMART" id="SM00091">
    <property type="entry name" value="PAS"/>
    <property type="match status" value="1"/>
</dbReference>
<dbReference type="GO" id="GO:0000155">
    <property type="term" value="F:phosphorelay sensor kinase activity"/>
    <property type="evidence" value="ECO:0007669"/>
    <property type="project" value="InterPro"/>
</dbReference>
<accession>A0A1G8DTA5</accession>
<evidence type="ECO:0000256" key="13">
    <source>
        <dbReference type="ARBA" id="ARBA00023136"/>
    </source>
</evidence>
<dbReference type="PROSITE" id="PS50112">
    <property type="entry name" value="PAS"/>
    <property type="match status" value="1"/>
</dbReference>
<dbReference type="OrthoDB" id="567977at2"/>
<keyword evidence="13 17" id="KW-0472">Membrane</keyword>
<dbReference type="CDD" id="cd00082">
    <property type="entry name" value="HisKA"/>
    <property type="match status" value="1"/>
</dbReference>
<dbReference type="PROSITE" id="PS50885">
    <property type="entry name" value="HAMP"/>
    <property type="match status" value="1"/>
</dbReference>
<dbReference type="InterPro" id="IPR033463">
    <property type="entry name" value="sCache_3"/>
</dbReference>
<dbReference type="NCBIfam" id="TIGR00229">
    <property type="entry name" value="sensory_box"/>
    <property type="match status" value="1"/>
</dbReference>
<feature type="modified residue" description="4-aspartylphosphate" evidence="14">
    <location>
        <position position="884"/>
    </location>
</feature>
<evidence type="ECO:0000256" key="14">
    <source>
        <dbReference type="PROSITE-ProRule" id="PRU00169"/>
    </source>
</evidence>
<gene>
    <name evidence="23" type="ORF">SAMN05660652_01938</name>
</gene>
<dbReference type="PROSITE" id="PS50110">
    <property type="entry name" value="RESPONSE_REGULATORY"/>
    <property type="match status" value="1"/>
</dbReference>
<dbReference type="InterPro" id="IPR035965">
    <property type="entry name" value="PAS-like_dom_sf"/>
</dbReference>
<dbReference type="SUPFAM" id="SSF103190">
    <property type="entry name" value="Sensory domain-like"/>
    <property type="match status" value="1"/>
</dbReference>
<dbReference type="CDD" id="cd17546">
    <property type="entry name" value="REC_hyHK_CKI1_RcsC-like"/>
    <property type="match status" value="1"/>
</dbReference>
<evidence type="ECO:0000313" key="23">
    <source>
        <dbReference type="EMBL" id="SDH60882.1"/>
    </source>
</evidence>
<evidence type="ECO:0000256" key="17">
    <source>
        <dbReference type="SAM" id="Phobius"/>
    </source>
</evidence>
<dbReference type="Pfam" id="PF02518">
    <property type="entry name" value="HATPase_c"/>
    <property type="match status" value="1"/>
</dbReference>
<dbReference type="InterPro" id="IPR001789">
    <property type="entry name" value="Sig_transdc_resp-reg_receiver"/>
</dbReference>
<keyword evidence="12" id="KW-0902">Two-component regulatory system</keyword>
<feature type="domain" description="PAC" evidence="21">
    <location>
        <begin position="491"/>
        <end position="541"/>
    </location>
</feature>
<sequence>MTGKSRLARLYDGWNASLRARLVTLSVVPLLVAFPMIIAVMVIVGGASFDRQLTVNVFGKVEGMRTYLDHVGARSIDYLKQQATSDRITTLLAAHFATKSHRHELAETLKSITQSEQFDFLIIGDRSGKIIASSLGSERSGTLPDTFVTRQARTGLPAWAYEVLSEQQLRALSPTLAERARIESGSTVEGRGLLINFAVHFPLSSRYPDTILFGGILVSRNSGLIDHIRDIVFPINAQIGSLSGTTSVFLDDLRVASNVRTSDGHRATGTRASGDVVRDVLVAGKTWAKHAFVVDNWQISGYEPLRDGDGKIIGMIYAGFPEAPYVREKWFLLGSITLLLALSMLVLTILHLRSAQHLTRRLRTISEAMTALRQGDHSVRVGQLGGQDEITQLGGDCDALIVTLAEQEQAQRHYQAQIIEEISLRRALFNNVRDGIVVLNDDGSVFEANQRFAEMLGYLPEEILARHAWDWEETTPEESLAALRAVTRSGATHQRKQRRRDGSRFDAEISATRIEYGENRFILCLEHDITERLRLTDELERHRDHLRELVDARTRELETALKEAKQANKAKSDFLANMSHEIRTPMNGILGMTEVLLESPISAEQRDHLQVVKASGDALLAIINDILDFSKIEAGRLELEHIPFNLPDLMQSLIARQQQPAKAKGLALQLRLADDLPPTVIGDPIRLGQIMTNLLSNAIKFTAQGSVSVEVRRDGADDGPHARLRFSVTDTGIGIAPEKRQGIFDAFVQSDSSVTRRFGGTGLGLAISRELVARMGGTLDLDSELNRGSCFHFSVDCPIPQSNDAPTTPASTPAPANTGSGTGAAPVATSTARWNILVAEDNKINQRLISAMLSRSAHTVTLVGTGNEVLAQLAKAHFDVILMDLQMPELDGLETTQRIRAEEAASGKHQPIIALTADALVGDKERCIAAGMDGYVAKPFSRQELLQTLANVIDAAKTATREDAGAYKA</sequence>
<keyword evidence="6" id="KW-0808">Transferase</keyword>
<dbReference type="Gene3D" id="1.10.287.130">
    <property type="match status" value="1"/>
</dbReference>
<dbReference type="Gene3D" id="3.40.50.2300">
    <property type="match status" value="1"/>
</dbReference>
<dbReference type="CDD" id="cd00130">
    <property type="entry name" value="PAS"/>
    <property type="match status" value="1"/>
</dbReference>
<feature type="domain" description="PAS" evidence="20">
    <location>
        <begin position="421"/>
        <end position="494"/>
    </location>
</feature>
<keyword evidence="11 17" id="KW-1133">Transmembrane helix</keyword>
<feature type="coiled-coil region" evidence="15">
    <location>
        <begin position="532"/>
        <end position="570"/>
    </location>
</feature>
<dbReference type="SUPFAM" id="SSF55874">
    <property type="entry name" value="ATPase domain of HSP90 chaperone/DNA topoisomerase II/histidine kinase"/>
    <property type="match status" value="1"/>
</dbReference>
<dbReference type="PROSITE" id="PS50113">
    <property type="entry name" value="PAC"/>
    <property type="match status" value="1"/>
</dbReference>
<dbReference type="Gene3D" id="3.30.450.20">
    <property type="entry name" value="PAS domain"/>
    <property type="match status" value="1"/>
</dbReference>
<evidence type="ECO:0000259" key="18">
    <source>
        <dbReference type="PROSITE" id="PS50109"/>
    </source>
</evidence>
<keyword evidence="9" id="KW-0418">Kinase</keyword>
<evidence type="ECO:0000313" key="24">
    <source>
        <dbReference type="Proteomes" id="UP000198607"/>
    </source>
</evidence>
<dbReference type="SUPFAM" id="SSF55785">
    <property type="entry name" value="PYP-like sensor domain (PAS domain)"/>
    <property type="match status" value="1"/>
</dbReference>
<dbReference type="InterPro" id="IPR011006">
    <property type="entry name" value="CheY-like_superfamily"/>
</dbReference>
<dbReference type="FunFam" id="1.10.287.130:FF:000002">
    <property type="entry name" value="Two-component osmosensing histidine kinase"/>
    <property type="match status" value="1"/>
</dbReference>
<evidence type="ECO:0000259" key="20">
    <source>
        <dbReference type="PROSITE" id="PS50112"/>
    </source>
</evidence>
<dbReference type="SMART" id="SM00448">
    <property type="entry name" value="REC"/>
    <property type="match status" value="1"/>
</dbReference>
<dbReference type="SMART" id="SM00086">
    <property type="entry name" value="PAC"/>
    <property type="match status" value="1"/>
</dbReference>
<dbReference type="InterPro" id="IPR001610">
    <property type="entry name" value="PAC"/>
</dbReference>
<dbReference type="InterPro" id="IPR003661">
    <property type="entry name" value="HisK_dim/P_dom"/>
</dbReference>
<dbReference type="SUPFAM" id="SSF47384">
    <property type="entry name" value="Homodimeric domain of signal transducing histidine kinase"/>
    <property type="match status" value="1"/>
</dbReference>
<reference evidence="23 24" key="1">
    <citation type="submission" date="2016-10" db="EMBL/GenBank/DDBJ databases">
        <authorList>
            <person name="de Groot N.N."/>
        </authorList>
    </citation>
    <scope>NUCLEOTIDE SEQUENCE [LARGE SCALE GENOMIC DNA]</scope>
    <source>
        <strain evidence="23 24">DSM 5885</strain>
    </source>
</reference>
<dbReference type="InterPro" id="IPR003660">
    <property type="entry name" value="HAMP_dom"/>
</dbReference>
<dbReference type="Pfam" id="PF00672">
    <property type="entry name" value="HAMP"/>
    <property type="match status" value="1"/>
</dbReference>
<feature type="region of interest" description="Disordered" evidence="16">
    <location>
        <begin position="802"/>
        <end position="826"/>
    </location>
</feature>
<feature type="transmembrane region" description="Helical" evidence="17">
    <location>
        <begin position="21"/>
        <end position="44"/>
    </location>
</feature>
<feature type="domain" description="Response regulatory" evidence="19">
    <location>
        <begin position="835"/>
        <end position="953"/>
    </location>
</feature>
<dbReference type="SUPFAM" id="SSF52172">
    <property type="entry name" value="CheY-like"/>
    <property type="match status" value="1"/>
</dbReference>
<name>A0A1G8DTA5_9RHOO</name>
<dbReference type="CDD" id="cd16922">
    <property type="entry name" value="HATPase_EvgS-ArcB-TorS-like"/>
    <property type="match status" value="1"/>
</dbReference>
<dbReference type="EMBL" id="FNCY01000007">
    <property type="protein sequence ID" value="SDH60882.1"/>
    <property type="molecule type" value="Genomic_DNA"/>
</dbReference>
<keyword evidence="4" id="KW-1003">Cell membrane</keyword>
<dbReference type="Gene3D" id="3.30.565.10">
    <property type="entry name" value="Histidine kinase-like ATPase, C-terminal domain"/>
    <property type="match status" value="1"/>
</dbReference>
<dbReference type="InterPro" id="IPR000700">
    <property type="entry name" value="PAS-assoc_C"/>
</dbReference>
<evidence type="ECO:0000256" key="6">
    <source>
        <dbReference type="ARBA" id="ARBA00022679"/>
    </source>
</evidence>
<keyword evidence="8" id="KW-0547">Nucleotide-binding</keyword>
<dbReference type="InterPro" id="IPR036097">
    <property type="entry name" value="HisK_dim/P_sf"/>
</dbReference>
<dbReference type="InterPro" id="IPR005467">
    <property type="entry name" value="His_kinase_dom"/>
</dbReference>
<keyword evidence="15" id="KW-0175">Coiled coil</keyword>
<dbReference type="Pfam" id="PF00512">
    <property type="entry name" value="HisKA"/>
    <property type="match status" value="1"/>
</dbReference>
<dbReference type="SUPFAM" id="SSF158472">
    <property type="entry name" value="HAMP domain-like"/>
    <property type="match status" value="1"/>
</dbReference>
<dbReference type="InterPro" id="IPR004358">
    <property type="entry name" value="Sig_transdc_His_kin-like_C"/>
</dbReference>
<dbReference type="Pfam" id="PF17202">
    <property type="entry name" value="sCache_3_3"/>
    <property type="match status" value="1"/>
</dbReference>
<feature type="transmembrane region" description="Helical" evidence="17">
    <location>
        <begin position="330"/>
        <end position="352"/>
    </location>
</feature>
<feature type="domain" description="HAMP" evidence="22">
    <location>
        <begin position="356"/>
        <end position="409"/>
    </location>
</feature>
<evidence type="ECO:0000256" key="9">
    <source>
        <dbReference type="ARBA" id="ARBA00022777"/>
    </source>
</evidence>
<proteinExistence type="predicted"/>
<dbReference type="SMART" id="SM00388">
    <property type="entry name" value="HisKA"/>
    <property type="match status" value="1"/>
</dbReference>
<dbReference type="Gene3D" id="6.10.340.10">
    <property type="match status" value="1"/>
</dbReference>
<dbReference type="SMART" id="SM00304">
    <property type="entry name" value="HAMP"/>
    <property type="match status" value="1"/>
</dbReference>